<feature type="domain" description="PpiC" evidence="2">
    <location>
        <begin position="272"/>
        <end position="369"/>
    </location>
</feature>
<proteinExistence type="predicted"/>
<dbReference type="Gene3D" id="3.10.50.40">
    <property type="match status" value="2"/>
</dbReference>
<evidence type="ECO:0000259" key="2">
    <source>
        <dbReference type="PROSITE" id="PS50198"/>
    </source>
</evidence>
<dbReference type="SUPFAM" id="SSF109998">
    <property type="entry name" value="Triger factor/SurA peptide-binding domain-like"/>
    <property type="match status" value="1"/>
</dbReference>
<keyword evidence="1" id="KW-0732">Signal</keyword>
<dbReference type="Gene3D" id="1.10.4030.10">
    <property type="entry name" value="Porin chaperone SurA, peptide-binding domain"/>
    <property type="match status" value="1"/>
</dbReference>
<reference evidence="3" key="1">
    <citation type="submission" date="2018-05" db="EMBL/GenBank/DDBJ databases">
        <authorList>
            <person name="Lanie J.A."/>
            <person name="Ng W.-L."/>
            <person name="Kazmierczak K.M."/>
            <person name="Andrzejewski T.M."/>
            <person name="Davidsen T.M."/>
            <person name="Wayne K.J."/>
            <person name="Tettelin H."/>
            <person name="Glass J.I."/>
            <person name="Rusch D."/>
            <person name="Podicherti R."/>
            <person name="Tsui H.-C.T."/>
            <person name="Winkler M.E."/>
        </authorList>
    </citation>
    <scope>NUCLEOTIDE SEQUENCE</scope>
</reference>
<dbReference type="InterPro" id="IPR027304">
    <property type="entry name" value="Trigger_fact/SurA_dom_sf"/>
</dbReference>
<accession>A0A381P202</accession>
<evidence type="ECO:0000256" key="1">
    <source>
        <dbReference type="ARBA" id="ARBA00022729"/>
    </source>
</evidence>
<dbReference type="InterPro" id="IPR000297">
    <property type="entry name" value="PPIase_PpiC"/>
</dbReference>
<dbReference type="EMBL" id="UINC01000776">
    <property type="protein sequence ID" value="SUZ60941.1"/>
    <property type="molecule type" value="Genomic_DNA"/>
</dbReference>
<dbReference type="GO" id="GO:0003755">
    <property type="term" value="F:peptidyl-prolyl cis-trans isomerase activity"/>
    <property type="evidence" value="ECO:0007669"/>
    <property type="project" value="InterPro"/>
</dbReference>
<dbReference type="SUPFAM" id="SSF54534">
    <property type="entry name" value="FKBP-like"/>
    <property type="match status" value="2"/>
</dbReference>
<dbReference type="PROSITE" id="PS01096">
    <property type="entry name" value="PPIC_PPIASE_1"/>
    <property type="match status" value="1"/>
</dbReference>
<dbReference type="PANTHER" id="PTHR47637:SF1">
    <property type="entry name" value="CHAPERONE SURA"/>
    <property type="match status" value="1"/>
</dbReference>
<gene>
    <name evidence="3" type="ORF">METZ01_LOCUS13795</name>
</gene>
<organism evidence="3">
    <name type="scientific">marine metagenome</name>
    <dbReference type="NCBI Taxonomy" id="408172"/>
    <lineage>
        <taxon>unclassified sequences</taxon>
        <taxon>metagenomes</taxon>
        <taxon>ecological metagenomes</taxon>
    </lineage>
</organism>
<dbReference type="Pfam" id="PF00639">
    <property type="entry name" value="Rotamase"/>
    <property type="match status" value="2"/>
</dbReference>
<dbReference type="PROSITE" id="PS50198">
    <property type="entry name" value="PPIC_PPIASE_2"/>
    <property type="match status" value="2"/>
</dbReference>
<dbReference type="InterPro" id="IPR050280">
    <property type="entry name" value="OMP_Chaperone_SurA"/>
</dbReference>
<name>A0A381P202_9ZZZZ</name>
<dbReference type="InterPro" id="IPR023058">
    <property type="entry name" value="PPIase_PpiC_CS"/>
</dbReference>
<dbReference type="InterPro" id="IPR046357">
    <property type="entry name" value="PPIase_dom_sf"/>
</dbReference>
<protein>
    <recommendedName>
        <fullName evidence="2">PpiC domain-containing protein</fullName>
    </recommendedName>
</protein>
<feature type="domain" description="PpiC" evidence="2">
    <location>
        <begin position="169"/>
        <end position="269"/>
    </location>
</feature>
<evidence type="ECO:0000313" key="3">
    <source>
        <dbReference type="EMBL" id="SUZ60941.1"/>
    </source>
</evidence>
<dbReference type="PANTHER" id="PTHR47637">
    <property type="entry name" value="CHAPERONE SURA"/>
    <property type="match status" value="1"/>
</dbReference>
<dbReference type="AlphaFoldDB" id="A0A381P202"/>
<sequence length="440" mass="50002">MFLFIFIGSQNSIYAQEVSNGLVLDKIIGRVDDYIVLKSELESTYLEILSRGERISGNTKCAVFKDLITSKLLVAKAEIDSVIVEDGEVNQELNSRMALIINQIGSEDEIEKYYNKTIAEFKKELFDDIKEQLVVRKMRQEILTDISVSPEEVKEFYADIPKDSVPYFSTQVKVSQIVKIPEIGKKQKEKVREEIMKIRDRISNGESFEILATLYSQDPGSAQNGGNLGFAGRGSFQPEFEAATLKLKPGEVSMPVETKFGFHLIELIEKRGNLFSSRHILLQPTFSEEDIKQAKNYLDSLADLASNVDSISFEDLARLYSDDKFTSSFGGYFTDGMGSENVLVEELDPVVFFTIDTMEIGQISVPIETRLDDGTSAYKILLYKEKIPPHLGNLSEDYQRFRNFALNRKQVELMDLWFERAKGDVFINIDPEYNSCDIMN</sequence>